<dbReference type="AlphaFoldDB" id="A0A8J3V1L0"/>
<feature type="transmembrane region" description="Helical" evidence="6">
    <location>
        <begin position="247"/>
        <end position="268"/>
    </location>
</feature>
<feature type="transmembrane region" description="Helical" evidence="6">
    <location>
        <begin position="20"/>
        <end position="39"/>
    </location>
</feature>
<evidence type="ECO:0000256" key="4">
    <source>
        <dbReference type="ARBA" id="ARBA00022989"/>
    </source>
</evidence>
<dbReference type="CDD" id="cd06173">
    <property type="entry name" value="MFS_MefA_like"/>
    <property type="match status" value="1"/>
</dbReference>
<comment type="caution">
    <text evidence="7">The sequence shown here is derived from an EMBL/GenBank/DDBJ whole genome shotgun (WGS) entry which is preliminary data.</text>
</comment>
<keyword evidence="3 6" id="KW-0812">Transmembrane</keyword>
<gene>
    <name evidence="7" type="ORF">Pth03_07830</name>
</gene>
<proteinExistence type="predicted"/>
<dbReference type="Pfam" id="PF07690">
    <property type="entry name" value="MFS_1"/>
    <property type="match status" value="1"/>
</dbReference>
<evidence type="ECO:0000313" key="7">
    <source>
        <dbReference type="EMBL" id="GII52394.1"/>
    </source>
</evidence>
<evidence type="ECO:0000256" key="3">
    <source>
        <dbReference type="ARBA" id="ARBA00022692"/>
    </source>
</evidence>
<dbReference type="Proteomes" id="UP000605992">
    <property type="component" value="Unassembled WGS sequence"/>
</dbReference>
<feature type="transmembrane region" description="Helical" evidence="6">
    <location>
        <begin position="190"/>
        <end position="211"/>
    </location>
</feature>
<feature type="transmembrane region" description="Helical" evidence="6">
    <location>
        <begin position="305"/>
        <end position="327"/>
    </location>
</feature>
<evidence type="ECO:0000256" key="1">
    <source>
        <dbReference type="ARBA" id="ARBA00004651"/>
    </source>
</evidence>
<sequence>MVYPLLALALHHSPTEAGWTGFALTVPILVFYIPAGVLVDRLEPRSIMMATELLRGLVVASLAVAMLFGIVTLPWLIAAALLEGTLWVFYSLAETALLPSLVKPGRLHRALAQNETTVHFAALTGRPLGGYLVGCGHLVLFLVNAVLFFGSWGTLLGIKRPLARKAETPLFHQLSDGLRILLNQPFLRSAIALVTVTNLMVNATIMIFIAGSSGLSSATVGLVLAAGGVGGVIGSSVAVYRPPPRSMLIIHMWVWVAALLLAAVGSNLGERPVFFGMALFVTGFVGALSNVVIRTAEVRHIASEMLARVVSVSRLSAHGAVCLAAPLGGLLVDGYGVNGASSVLFVIMFGIAALSTLPVLFRREHVPALLMHTGD</sequence>
<keyword evidence="2" id="KW-1003">Cell membrane</keyword>
<feature type="transmembrane region" description="Helical" evidence="6">
    <location>
        <begin position="59"/>
        <end position="82"/>
    </location>
</feature>
<evidence type="ECO:0008006" key="9">
    <source>
        <dbReference type="Google" id="ProtNLM"/>
    </source>
</evidence>
<dbReference type="SUPFAM" id="SSF103473">
    <property type="entry name" value="MFS general substrate transporter"/>
    <property type="match status" value="1"/>
</dbReference>
<dbReference type="Gene3D" id="1.20.1250.20">
    <property type="entry name" value="MFS general substrate transporter like domains"/>
    <property type="match status" value="1"/>
</dbReference>
<keyword evidence="8" id="KW-1185">Reference proteome</keyword>
<protein>
    <recommendedName>
        <fullName evidence="9">MFS transporter</fullName>
    </recommendedName>
</protein>
<reference evidence="7" key="1">
    <citation type="submission" date="2021-01" db="EMBL/GenBank/DDBJ databases">
        <title>Whole genome shotgun sequence of Planotetraspora thailandica NBRC 104271.</title>
        <authorList>
            <person name="Komaki H."/>
            <person name="Tamura T."/>
        </authorList>
    </citation>
    <scope>NUCLEOTIDE SEQUENCE</scope>
    <source>
        <strain evidence="7">NBRC 104271</strain>
    </source>
</reference>
<dbReference type="InterPro" id="IPR011701">
    <property type="entry name" value="MFS"/>
</dbReference>
<dbReference type="PANTHER" id="PTHR23513:SF6">
    <property type="entry name" value="MAJOR FACILITATOR SUPERFAMILY ASSOCIATED DOMAIN-CONTAINING PROTEIN"/>
    <property type="match status" value="1"/>
</dbReference>
<comment type="subcellular location">
    <subcellularLocation>
        <location evidence="1">Cell membrane</location>
        <topology evidence="1">Multi-pass membrane protein</topology>
    </subcellularLocation>
</comment>
<feature type="transmembrane region" description="Helical" evidence="6">
    <location>
        <begin position="339"/>
        <end position="361"/>
    </location>
</feature>
<feature type="transmembrane region" description="Helical" evidence="6">
    <location>
        <begin position="274"/>
        <end position="293"/>
    </location>
</feature>
<evidence type="ECO:0000256" key="6">
    <source>
        <dbReference type="SAM" id="Phobius"/>
    </source>
</evidence>
<keyword evidence="4 6" id="KW-1133">Transmembrane helix</keyword>
<evidence type="ECO:0000313" key="8">
    <source>
        <dbReference type="Proteomes" id="UP000605992"/>
    </source>
</evidence>
<dbReference type="PANTHER" id="PTHR23513">
    <property type="entry name" value="INTEGRAL MEMBRANE EFFLUX PROTEIN-RELATED"/>
    <property type="match status" value="1"/>
</dbReference>
<dbReference type="GO" id="GO:0005886">
    <property type="term" value="C:plasma membrane"/>
    <property type="evidence" value="ECO:0007669"/>
    <property type="project" value="UniProtKB-SubCell"/>
</dbReference>
<keyword evidence="5 6" id="KW-0472">Membrane</keyword>
<feature type="transmembrane region" description="Helical" evidence="6">
    <location>
        <begin position="217"/>
        <end position="240"/>
    </location>
</feature>
<evidence type="ECO:0000256" key="2">
    <source>
        <dbReference type="ARBA" id="ARBA00022475"/>
    </source>
</evidence>
<name>A0A8J3V1L0_9ACTN</name>
<dbReference type="EMBL" id="BOOR01000005">
    <property type="protein sequence ID" value="GII52394.1"/>
    <property type="molecule type" value="Genomic_DNA"/>
</dbReference>
<dbReference type="InterPro" id="IPR036259">
    <property type="entry name" value="MFS_trans_sf"/>
</dbReference>
<dbReference type="GO" id="GO:0022857">
    <property type="term" value="F:transmembrane transporter activity"/>
    <property type="evidence" value="ECO:0007669"/>
    <property type="project" value="InterPro"/>
</dbReference>
<accession>A0A8J3V1L0</accession>
<organism evidence="7 8">
    <name type="scientific">Planotetraspora thailandica</name>
    <dbReference type="NCBI Taxonomy" id="487172"/>
    <lineage>
        <taxon>Bacteria</taxon>
        <taxon>Bacillati</taxon>
        <taxon>Actinomycetota</taxon>
        <taxon>Actinomycetes</taxon>
        <taxon>Streptosporangiales</taxon>
        <taxon>Streptosporangiaceae</taxon>
        <taxon>Planotetraspora</taxon>
    </lineage>
</organism>
<feature type="transmembrane region" description="Helical" evidence="6">
    <location>
        <begin position="131"/>
        <end position="155"/>
    </location>
</feature>
<evidence type="ECO:0000256" key="5">
    <source>
        <dbReference type="ARBA" id="ARBA00023136"/>
    </source>
</evidence>